<reference evidence="2 3" key="1">
    <citation type="submission" date="2022-12" db="EMBL/GenBank/DDBJ databases">
        <title>Genomic features and morphological characterization of a novel Knufia sp. strain isolated from spacecraft assembly facility.</title>
        <authorList>
            <person name="Teixeira M."/>
            <person name="Chander A.M."/>
            <person name="Stajich J.E."/>
            <person name="Venkateswaran K."/>
        </authorList>
    </citation>
    <scope>NUCLEOTIDE SEQUENCE [LARGE SCALE GENOMIC DNA]</scope>
    <source>
        <strain evidence="2 3">FJI-L2-BK-P2</strain>
    </source>
</reference>
<evidence type="ECO:0000313" key="3">
    <source>
        <dbReference type="Proteomes" id="UP001316803"/>
    </source>
</evidence>
<feature type="region of interest" description="Disordered" evidence="1">
    <location>
        <begin position="241"/>
        <end position="266"/>
    </location>
</feature>
<dbReference type="AlphaFoldDB" id="A0AAN8EQL0"/>
<proteinExistence type="predicted"/>
<feature type="compositionally biased region" description="Polar residues" evidence="1">
    <location>
        <begin position="241"/>
        <end position="250"/>
    </location>
</feature>
<sequence>MATTSRPRTHSDPNTFPVVAPTVTTTRLDTADMWDQEFDGNDNRPVDHGGSSMSGTVQRHAEVTQYAQISHWQRELANSRVGRHSRASSIISTRTKLTHQSDDAQSVEFEAGGQSFRISRDGARVTNMTAPPPPYPGPPLERLTEESDEEEPPLPARHSNDTVQEQSPDGHIQAESVNLDLPVRTHLPPEALHEEGSHVIGVLQLPQRLKSALGLRWYGSTTSTLETEAVHDARTTGTLRRTQSDSSSLRNFRPVQPGVCDDQGESSDLPILDAERRMQATSWTDGCSTKNRSDEQAAEISHNYTRIMRDMDHDHRKRLHERDNELARMRERDYAIESLKEEIRFKDATINDLKTRNYEMEEDLEARLEMARNIVENTWEVRWKEYELLLRERLQAS</sequence>
<feature type="region of interest" description="Disordered" evidence="1">
    <location>
        <begin position="35"/>
        <end position="54"/>
    </location>
</feature>
<dbReference type="EMBL" id="JAKLMC020000005">
    <property type="protein sequence ID" value="KAK5956382.1"/>
    <property type="molecule type" value="Genomic_DNA"/>
</dbReference>
<name>A0AAN8EQL0_9EURO</name>
<organism evidence="2 3">
    <name type="scientific">Knufia fluminis</name>
    <dbReference type="NCBI Taxonomy" id="191047"/>
    <lineage>
        <taxon>Eukaryota</taxon>
        <taxon>Fungi</taxon>
        <taxon>Dikarya</taxon>
        <taxon>Ascomycota</taxon>
        <taxon>Pezizomycotina</taxon>
        <taxon>Eurotiomycetes</taxon>
        <taxon>Chaetothyriomycetidae</taxon>
        <taxon>Chaetothyriales</taxon>
        <taxon>Trichomeriaceae</taxon>
        <taxon>Knufia</taxon>
    </lineage>
</organism>
<gene>
    <name evidence="2" type="ORF">OHC33_002959</name>
</gene>
<feature type="region of interest" description="Disordered" evidence="1">
    <location>
        <begin position="124"/>
        <end position="170"/>
    </location>
</feature>
<feature type="compositionally biased region" description="Pro residues" evidence="1">
    <location>
        <begin position="130"/>
        <end position="139"/>
    </location>
</feature>
<evidence type="ECO:0000313" key="2">
    <source>
        <dbReference type="EMBL" id="KAK5956382.1"/>
    </source>
</evidence>
<keyword evidence="3" id="KW-1185">Reference proteome</keyword>
<evidence type="ECO:0000256" key="1">
    <source>
        <dbReference type="SAM" id="MobiDB-lite"/>
    </source>
</evidence>
<accession>A0AAN8EQL0</accession>
<comment type="caution">
    <text evidence="2">The sequence shown here is derived from an EMBL/GenBank/DDBJ whole genome shotgun (WGS) entry which is preliminary data.</text>
</comment>
<dbReference type="Proteomes" id="UP001316803">
    <property type="component" value="Unassembled WGS sequence"/>
</dbReference>
<protein>
    <submittedName>
        <fullName evidence="2">Uncharacterized protein</fullName>
    </submittedName>
</protein>